<evidence type="ECO:0000313" key="2">
    <source>
        <dbReference type="EMBL" id="KAF2754599.1"/>
    </source>
</evidence>
<evidence type="ECO:0000256" key="1">
    <source>
        <dbReference type="SAM" id="MobiDB-lite"/>
    </source>
</evidence>
<name>A0A6A6VXP9_9PEZI</name>
<dbReference type="GeneID" id="54485753"/>
<evidence type="ECO:0000313" key="3">
    <source>
        <dbReference type="Proteomes" id="UP000799437"/>
    </source>
</evidence>
<dbReference type="Proteomes" id="UP000799437">
    <property type="component" value="Unassembled WGS sequence"/>
</dbReference>
<dbReference type="EMBL" id="ML996580">
    <property type="protein sequence ID" value="KAF2754599.1"/>
    <property type="molecule type" value="Genomic_DNA"/>
</dbReference>
<feature type="region of interest" description="Disordered" evidence="1">
    <location>
        <begin position="1"/>
        <end position="52"/>
    </location>
</feature>
<keyword evidence="3" id="KW-1185">Reference proteome</keyword>
<dbReference type="AlphaFoldDB" id="A0A6A6VXP9"/>
<sequence length="112" mass="12148">MQHPPQTPESIHMQQLRPTSSPHGTPIAGPSSTSSSLFTPGAPQMLSSAPTASPQLLDTCVNRMLELQKRMLQFGNDLRSPTPDMDSLQKEQRAQSAEVAALMALLLAERAR</sequence>
<reference evidence="2" key="1">
    <citation type="journal article" date="2020" name="Stud. Mycol.">
        <title>101 Dothideomycetes genomes: a test case for predicting lifestyles and emergence of pathogens.</title>
        <authorList>
            <person name="Haridas S."/>
            <person name="Albert R."/>
            <person name="Binder M."/>
            <person name="Bloem J."/>
            <person name="Labutti K."/>
            <person name="Salamov A."/>
            <person name="Andreopoulos B."/>
            <person name="Baker S."/>
            <person name="Barry K."/>
            <person name="Bills G."/>
            <person name="Bluhm B."/>
            <person name="Cannon C."/>
            <person name="Castanera R."/>
            <person name="Culley D."/>
            <person name="Daum C."/>
            <person name="Ezra D."/>
            <person name="Gonzalez J."/>
            <person name="Henrissat B."/>
            <person name="Kuo A."/>
            <person name="Liang C."/>
            <person name="Lipzen A."/>
            <person name="Lutzoni F."/>
            <person name="Magnuson J."/>
            <person name="Mondo S."/>
            <person name="Nolan M."/>
            <person name="Ohm R."/>
            <person name="Pangilinan J."/>
            <person name="Park H.-J."/>
            <person name="Ramirez L."/>
            <person name="Alfaro M."/>
            <person name="Sun H."/>
            <person name="Tritt A."/>
            <person name="Yoshinaga Y."/>
            <person name="Zwiers L.-H."/>
            <person name="Turgeon B."/>
            <person name="Goodwin S."/>
            <person name="Spatafora J."/>
            <person name="Crous P."/>
            <person name="Grigoriev I."/>
        </authorList>
    </citation>
    <scope>NUCLEOTIDE SEQUENCE</scope>
    <source>
        <strain evidence="2">CBS 121739</strain>
    </source>
</reference>
<organism evidence="2 3">
    <name type="scientific">Pseudovirgaria hyperparasitica</name>
    <dbReference type="NCBI Taxonomy" id="470096"/>
    <lineage>
        <taxon>Eukaryota</taxon>
        <taxon>Fungi</taxon>
        <taxon>Dikarya</taxon>
        <taxon>Ascomycota</taxon>
        <taxon>Pezizomycotina</taxon>
        <taxon>Dothideomycetes</taxon>
        <taxon>Dothideomycetes incertae sedis</taxon>
        <taxon>Acrospermales</taxon>
        <taxon>Acrospermaceae</taxon>
        <taxon>Pseudovirgaria</taxon>
    </lineage>
</organism>
<protein>
    <submittedName>
        <fullName evidence="2">Uncharacterized protein</fullName>
    </submittedName>
</protein>
<feature type="compositionally biased region" description="Polar residues" evidence="1">
    <location>
        <begin position="8"/>
        <end position="23"/>
    </location>
</feature>
<gene>
    <name evidence="2" type="ORF">EJ05DRAFT_479572</name>
</gene>
<accession>A0A6A6VXP9</accession>
<proteinExistence type="predicted"/>
<dbReference type="RefSeq" id="XP_033597050.1">
    <property type="nucleotide sequence ID" value="XM_033744699.1"/>
</dbReference>